<gene>
    <name evidence="1" type="ORF">JCGZ_15678</name>
</gene>
<keyword evidence="2" id="KW-1185">Reference proteome</keyword>
<dbReference type="EMBL" id="KK914318">
    <property type="protein sequence ID" value="KDP41271.1"/>
    <property type="molecule type" value="Genomic_DNA"/>
</dbReference>
<organism evidence="1 2">
    <name type="scientific">Jatropha curcas</name>
    <name type="common">Barbados nut</name>
    <dbReference type="NCBI Taxonomy" id="180498"/>
    <lineage>
        <taxon>Eukaryota</taxon>
        <taxon>Viridiplantae</taxon>
        <taxon>Streptophyta</taxon>
        <taxon>Embryophyta</taxon>
        <taxon>Tracheophyta</taxon>
        <taxon>Spermatophyta</taxon>
        <taxon>Magnoliopsida</taxon>
        <taxon>eudicotyledons</taxon>
        <taxon>Gunneridae</taxon>
        <taxon>Pentapetalae</taxon>
        <taxon>rosids</taxon>
        <taxon>fabids</taxon>
        <taxon>Malpighiales</taxon>
        <taxon>Euphorbiaceae</taxon>
        <taxon>Crotonoideae</taxon>
        <taxon>Jatropheae</taxon>
        <taxon>Jatropha</taxon>
    </lineage>
</organism>
<evidence type="ECO:0000313" key="2">
    <source>
        <dbReference type="Proteomes" id="UP000027138"/>
    </source>
</evidence>
<proteinExistence type="predicted"/>
<dbReference type="SUPFAM" id="SSF53756">
    <property type="entry name" value="UDP-Glycosyltransferase/glycogen phosphorylase"/>
    <property type="match status" value="1"/>
</dbReference>
<sequence>MTLISSAVPVTQNLNLPLHVLFTYTWHGVRLLAWLSSGDQKVNTEVVEKSGLGLGTRSWGWIGERRGDCRENKEMMGNEDLKLKALEIREEARKAVDDGGNSKNAVIEVIEKWKNM</sequence>
<protein>
    <submittedName>
        <fullName evidence="1">Uncharacterized protein</fullName>
    </submittedName>
</protein>
<dbReference type="AlphaFoldDB" id="A0A067KYK6"/>
<reference evidence="1 2" key="1">
    <citation type="journal article" date="2014" name="PLoS ONE">
        <title>Global Analysis of Gene Expression Profiles in Physic Nut (Jatropha curcas L.) Seedlings Exposed to Salt Stress.</title>
        <authorList>
            <person name="Zhang L."/>
            <person name="Zhang C."/>
            <person name="Wu P."/>
            <person name="Chen Y."/>
            <person name="Li M."/>
            <person name="Jiang H."/>
            <person name="Wu G."/>
        </authorList>
    </citation>
    <scope>NUCLEOTIDE SEQUENCE [LARGE SCALE GENOMIC DNA]</scope>
    <source>
        <strain evidence="2">cv. GZQX0401</strain>
        <tissue evidence="1">Young leaves</tissue>
    </source>
</reference>
<dbReference type="Gene3D" id="3.40.50.2000">
    <property type="entry name" value="Glycogen Phosphorylase B"/>
    <property type="match status" value="2"/>
</dbReference>
<dbReference type="OrthoDB" id="5835829at2759"/>
<dbReference type="Proteomes" id="UP000027138">
    <property type="component" value="Unassembled WGS sequence"/>
</dbReference>
<accession>A0A067KYK6</accession>
<evidence type="ECO:0000313" key="1">
    <source>
        <dbReference type="EMBL" id="KDP41271.1"/>
    </source>
</evidence>
<name>A0A067KYK6_JATCU</name>